<dbReference type="InterPro" id="IPR036188">
    <property type="entry name" value="FAD/NAD-bd_sf"/>
</dbReference>
<dbReference type="RefSeq" id="WP_183347191.1">
    <property type="nucleotide sequence ID" value="NZ_JACHEO010000001.1"/>
</dbReference>
<dbReference type="GO" id="GO:0016491">
    <property type="term" value="F:oxidoreductase activity"/>
    <property type="evidence" value="ECO:0007669"/>
    <property type="project" value="UniProtKB-KW"/>
</dbReference>
<dbReference type="AlphaFoldDB" id="A0A840UY40"/>
<protein>
    <submittedName>
        <fullName evidence="4">Phytoene dehydrogenase-like protein</fullName>
    </submittedName>
</protein>
<evidence type="ECO:0000256" key="2">
    <source>
        <dbReference type="ARBA" id="ARBA00023002"/>
    </source>
</evidence>
<gene>
    <name evidence="4" type="ORF">HNQ81_000096</name>
</gene>
<dbReference type="PANTHER" id="PTHR43734:SF7">
    <property type="entry name" value="4,4'-DIAPONEUROSPORENE OXYGENASE"/>
    <property type="match status" value="1"/>
</dbReference>
<dbReference type="Proteomes" id="UP000539642">
    <property type="component" value="Unassembled WGS sequence"/>
</dbReference>
<dbReference type="InterPro" id="IPR002937">
    <property type="entry name" value="Amino_oxidase"/>
</dbReference>
<evidence type="ECO:0000259" key="3">
    <source>
        <dbReference type="Pfam" id="PF01593"/>
    </source>
</evidence>
<dbReference type="Gene3D" id="3.50.50.60">
    <property type="entry name" value="FAD/NAD(P)-binding domain"/>
    <property type="match status" value="2"/>
</dbReference>
<feature type="domain" description="Amine oxidase" evidence="3">
    <location>
        <begin position="12"/>
        <end position="275"/>
    </location>
</feature>
<dbReference type="PANTHER" id="PTHR43734">
    <property type="entry name" value="PHYTOENE DESATURASE"/>
    <property type="match status" value="1"/>
</dbReference>
<dbReference type="Pfam" id="PF01593">
    <property type="entry name" value="Amino_oxidase"/>
    <property type="match status" value="1"/>
</dbReference>
<evidence type="ECO:0000313" key="4">
    <source>
        <dbReference type="EMBL" id="MBB5346389.1"/>
    </source>
</evidence>
<comment type="similarity">
    <text evidence="1">Belongs to the carotenoid/retinoid oxidoreductase family.</text>
</comment>
<accession>A0A840UY40</accession>
<comment type="caution">
    <text evidence="4">The sequence shown here is derived from an EMBL/GenBank/DDBJ whole genome shotgun (WGS) entry which is preliminary data.</text>
</comment>
<reference evidence="4 5" key="1">
    <citation type="submission" date="2020-08" db="EMBL/GenBank/DDBJ databases">
        <title>Genomic Encyclopedia of Type Strains, Phase IV (KMG-IV): sequencing the most valuable type-strain genomes for metagenomic binning, comparative biology and taxonomic classification.</title>
        <authorList>
            <person name="Goeker M."/>
        </authorList>
    </citation>
    <scope>NUCLEOTIDE SEQUENCE [LARGE SCALE GENOMIC DNA]</scope>
    <source>
        <strain evidence="4 5">DSM 28570</strain>
    </source>
</reference>
<evidence type="ECO:0000256" key="1">
    <source>
        <dbReference type="ARBA" id="ARBA00006046"/>
    </source>
</evidence>
<organism evidence="4 5">
    <name type="scientific">Desulfoprunum benzoelyticum</name>
    <dbReference type="NCBI Taxonomy" id="1506996"/>
    <lineage>
        <taxon>Bacteria</taxon>
        <taxon>Pseudomonadati</taxon>
        <taxon>Thermodesulfobacteriota</taxon>
        <taxon>Desulfobulbia</taxon>
        <taxon>Desulfobulbales</taxon>
        <taxon>Desulfobulbaceae</taxon>
        <taxon>Desulfoprunum</taxon>
    </lineage>
</organism>
<keyword evidence="2" id="KW-0560">Oxidoreductase</keyword>
<evidence type="ECO:0000313" key="5">
    <source>
        <dbReference type="Proteomes" id="UP000539642"/>
    </source>
</evidence>
<dbReference type="SUPFAM" id="SSF51905">
    <property type="entry name" value="FAD/NAD(P)-binding domain"/>
    <property type="match status" value="1"/>
</dbReference>
<sequence length="461" mass="51596">MKVPFLVIGGGLSGLAAAIRFARFNPEVLLLEKHSRIGGLNSYFYRNNRIFETGLHAITNYADAGNRRAPLNRLLRQLKFNRDHLDIHQQICSEIVFKGVESLLFSNDFMLIKDEIASKFPRSSDGFDRLVSLLDSFDPFTIAPFRSARLFLLDILPDRLLVDMLLCPLMYYGSSVEDDMDLSQFAIMFRSIFQEGMFRPGGSIKTLLDRLLDHYRGLGGSIRTSAGVREILHDGRKVQGVVLTTGETIHCGSILSTIGLDETLALLHRPPLSSDSTRLGFVETIYQIQTCRGPTLPTDRTIIFFNNSESFRYRRPDQAVDFSSGVICLPSNFAGLQATTTKEVRSTHLASYEQWQTIAADRQAYESLKTQTAERSRLVLEDIVGNFGQAIVFQDTFTPLTIERYTAKKEGAIYGNPQKIKDGDLGYDNLFLAGTDQGFLGIVGSMLSGVSMVNQHILNKF</sequence>
<name>A0A840UY40_9BACT</name>
<proteinExistence type="inferred from homology"/>
<keyword evidence="5" id="KW-1185">Reference proteome</keyword>
<dbReference type="EMBL" id="JACHEO010000001">
    <property type="protein sequence ID" value="MBB5346389.1"/>
    <property type="molecule type" value="Genomic_DNA"/>
</dbReference>